<feature type="transmembrane region" description="Helical" evidence="2">
    <location>
        <begin position="176"/>
        <end position="196"/>
    </location>
</feature>
<feature type="transmembrane region" description="Helical" evidence="2">
    <location>
        <begin position="407"/>
        <end position="428"/>
    </location>
</feature>
<feature type="transmembrane region" description="Helical" evidence="2">
    <location>
        <begin position="315"/>
        <end position="333"/>
    </location>
</feature>
<dbReference type="PANTHER" id="PTHR11360">
    <property type="entry name" value="MONOCARBOXYLATE TRANSPORTER"/>
    <property type="match status" value="1"/>
</dbReference>
<sequence length="468" mass="51627">MCFSAPMKSKMTPNGGWGWMVVLGAAITNMTNQSIFSQFGLIFGEKLTEMGCGTGGAALVININSMITNFSGLVTGPILKHYSARKVTLLGIFLTASGMVLSSVATNLIELIISYSVFTGLGLGLIMPATFVAVNEYFTSRKSQAVGLSMAGTGVGQMIMPQVVRFLLDEYGYRGTTLILGALCLNGLPGALLFHVRSLRIRHKLKAPFQPVKWHMIETNTIDEEKQPLLVKHIQIPQTTTRYGVVEEPGTSSNEDKGKTLLRKVIEFFNFELLKDWVFLHLINGLALVYTCTVAFNMIYPFFLQNSVGLSRGDTALCMSLLSGADIVARVTIPMITKHFRISNRMTFLLGTVCWAVCRSVLAEQHRFSIIILLSLLCGYIRAAAVVNQNLAITEYCKDESKIPSAIGLNMVAKGLLVLGVGQFFGWVRDYTKSFVICLHVQSVVMMFVALTWSAEMLARKLYQRYKS</sequence>
<dbReference type="AlphaFoldDB" id="A0A1Y1MBK1"/>
<dbReference type="InterPro" id="IPR050327">
    <property type="entry name" value="Proton-linked_MCT"/>
</dbReference>
<dbReference type="GO" id="GO:0016020">
    <property type="term" value="C:membrane"/>
    <property type="evidence" value="ECO:0007669"/>
    <property type="project" value="UniProtKB-SubCell"/>
</dbReference>
<dbReference type="CDD" id="cd17352">
    <property type="entry name" value="MFS_MCT_SLC16"/>
    <property type="match status" value="1"/>
</dbReference>
<feature type="transmembrane region" description="Helical" evidence="2">
    <location>
        <begin position="146"/>
        <end position="164"/>
    </location>
</feature>
<evidence type="ECO:0000313" key="4">
    <source>
        <dbReference type="EMBL" id="JAV83043.1"/>
    </source>
</evidence>
<feature type="domain" description="Major facilitator superfamily (MFS) profile" evidence="3">
    <location>
        <begin position="1"/>
        <end position="467"/>
    </location>
</feature>
<evidence type="ECO:0000256" key="2">
    <source>
        <dbReference type="SAM" id="Phobius"/>
    </source>
</evidence>
<feature type="transmembrane region" description="Helical" evidence="2">
    <location>
        <begin position="368"/>
        <end position="387"/>
    </location>
</feature>
<dbReference type="EMBL" id="GEZM01036000">
    <property type="protein sequence ID" value="JAV83043.1"/>
    <property type="molecule type" value="Transcribed_RNA"/>
</dbReference>
<keyword evidence="2" id="KW-1133">Transmembrane helix</keyword>
<evidence type="ECO:0000256" key="1">
    <source>
        <dbReference type="ARBA" id="ARBA00004141"/>
    </source>
</evidence>
<organism evidence="4">
    <name type="scientific">Photinus pyralis</name>
    <name type="common">Common eastern firefly</name>
    <name type="synonym">Lampyris pyralis</name>
    <dbReference type="NCBI Taxonomy" id="7054"/>
    <lineage>
        <taxon>Eukaryota</taxon>
        <taxon>Metazoa</taxon>
        <taxon>Ecdysozoa</taxon>
        <taxon>Arthropoda</taxon>
        <taxon>Hexapoda</taxon>
        <taxon>Insecta</taxon>
        <taxon>Pterygota</taxon>
        <taxon>Neoptera</taxon>
        <taxon>Endopterygota</taxon>
        <taxon>Coleoptera</taxon>
        <taxon>Polyphaga</taxon>
        <taxon>Elateriformia</taxon>
        <taxon>Elateroidea</taxon>
        <taxon>Lampyridae</taxon>
        <taxon>Lampyrinae</taxon>
        <taxon>Photinus</taxon>
    </lineage>
</organism>
<name>A0A1Y1MBK1_PHOPY</name>
<dbReference type="InterPro" id="IPR011701">
    <property type="entry name" value="MFS"/>
</dbReference>
<dbReference type="PANTHER" id="PTHR11360:SF229">
    <property type="entry name" value="AGAP007601-PA"/>
    <property type="match status" value="1"/>
</dbReference>
<keyword evidence="2" id="KW-0812">Transmembrane</keyword>
<proteinExistence type="predicted"/>
<evidence type="ECO:0000259" key="3">
    <source>
        <dbReference type="PROSITE" id="PS50850"/>
    </source>
</evidence>
<feature type="transmembrane region" description="Helical" evidence="2">
    <location>
        <begin position="112"/>
        <end position="134"/>
    </location>
</feature>
<dbReference type="SUPFAM" id="SSF103473">
    <property type="entry name" value="MFS general substrate transporter"/>
    <property type="match status" value="1"/>
</dbReference>
<feature type="transmembrane region" description="Helical" evidence="2">
    <location>
        <begin position="87"/>
        <end position="106"/>
    </location>
</feature>
<dbReference type="Pfam" id="PF07690">
    <property type="entry name" value="MFS_1"/>
    <property type="match status" value="1"/>
</dbReference>
<dbReference type="InterPro" id="IPR020846">
    <property type="entry name" value="MFS_dom"/>
</dbReference>
<dbReference type="Gene3D" id="1.20.1250.20">
    <property type="entry name" value="MFS general substrate transporter like domains"/>
    <property type="match status" value="1"/>
</dbReference>
<feature type="transmembrane region" description="Helical" evidence="2">
    <location>
        <begin position="434"/>
        <end position="455"/>
    </location>
</feature>
<reference evidence="4" key="1">
    <citation type="journal article" date="2016" name="Sci. Rep.">
        <title>Molecular characterization of firefly nuptial gifts: a multi-omics approach sheds light on postcopulatory sexual selection.</title>
        <authorList>
            <person name="Al-Wathiqui N."/>
            <person name="Fallon T.R."/>
            <person name="South A."/>
            <person name="Weng J.K."/>
            <person name="Lewis S.M."/>
        </authorList>
    </citation>
    <scope>NUCLEOTIDE SEQUENCE</scope>
</reference>
<protein>
    <recommendedName>
        <fullName evidence="3">Major facilitator superfamily (MFS) profile domain-containing protein</fullName>
    </recommendedName>
</protein>
<dbReference type="InterPro" id="IPR036259">
    <property type="entry name" value="MFS_trans_sf"/>
</dbReference>
<dbReference type="PROSITE" id="PS50850">
    <property type="entry name" value="MFS"/>
    <property type="match status" value="1"/>
</dbReference>
<keyword evidence="2" id="KW-0472">Membrane</keyword>
<feature type="transmembrane region" description="Helical" evidence="2">
    <location>
        <begin position="278"/>
        <end position="303"/>
    </location>
</feature>
<comment type="subcellular location">
    <subcellularLocation>
        <location evidence="1">Membrane</location>
        <topology evidence="1">Multi-pass membrane protein</topology>
    </subcellularLocation>
</comment>
<dbReference type="GO" id="GO:0008028">
    <property type="term" value="F:monocarboxylic acid transmembrane transporter activity"/>
    <property type="evidence" value="ECO:0007669"/>
    <property type="project" value="TreeGrafter"/>
</dbReference>
<accession>A0A1Y1MBK1</accession>